<dbReference type="PANTHER" id="PTHR43477:SF1">
    <property type="entry name" value="DIHYDROANTICAPSIN 7-DEHYDROGENASE"/>
    <property type="match status" value="1"/>
</dbReference>
<dbReference type="Proteomes" id="UP000187148">
    <property type="component" value="Chromosome"/>
</dbReference>
<dbReference type="InterPro" id="IPR057326">
    <property type="entry name" value="KR_dom"/>
</dbReference>
<dbReference type="PROSITE" id="PS00061">
    <property type="entry name" value="ADH_SHORT"/>
    <property type="match status" value="1"/>
</dbReference>
<dbReference type="FunFam" id="3.40.50.720:FF:000084">
    <property type="entry name" value="Short-chain dehydrogenase reductase"/>
    <property type="match status" value="1"/>
</dbReference>
<dbReference type="PRINTS" id="PR00081">
    <property type="entry name" value="GDHRDH"/>
</dbReference>
<keyword evidence="2" id="KW-0560">Oxidoreductase</keyword>
<reference evidence="4 5" key="1">
    <citation type="submission" date="2017-01" db="EMBL/GenBank/DDBJ databases">
        <authorList>
            <person name="Cao J.-M."/>
        </authorList>
    </citation>
    <scope>NUCLEOTIDE SEQUENCE [LARGE SCALE GENOMIC DNA]</scope>
    <source>
        <strain evidence="4 5">888-76</strain>
    </source>
</reference>
<evidence type="ECO:0000313" key="4">
    <source>
        <dbReference type="EMBL" id="APZ07120.1"/>
    </source>
</evidence>
<dbReference type="CDD" id="cd05233">
    <property type="entry name" value="SDR_c"/>
    <property type="match status" value="1"/>
</dbReference>
<evidence type="ECO:0000313" key="5">
    <source>
        <dbReference type="Proteomes" id="UP000187148"/>
    </source>
</evidence>
<dbReference type="AlphaFoldDB" id="A0A807LM59"/>
<dbReference type="PANTHER" id="PTHR43477">
    <property type="entry name" value="DIHYDROANTICAPSIN 7-DEHYDROGENASE"/>
    <property type="match status" value="1"/>
</dbReference>
<name>A0A807LM59_9ENTR</name>
<proteinExistence type="inferred from homology"/>
<dbReference type="EMBL" id="CP019445">
    <property type="protein sequence ID" value="APZ07120.1"/>
    <property type="molecule type" value="Genomic_DNA"/>
</dbReference>
<dbReference type="InterPro" id="IPR002347">
    <property type="entry name" value="SDR_fam"/>
</dbReference>
<gene>
    <name evidence="4" type="ORF">BWI95_19750</name>
</gene>
<dbReference type="Pfam" id="PF13561">
    <property type="entry name" value="adh_short_C2"/>
    <property type="match status" value="1"/>
</dbReference>
<dbReference type="Gene3D" id="3.40.50.720">
    <property type="entry name" value="NAD(P)-binding Rossmann-like Domain"/>
    <property type="match status" value="1"/>
</dbReference>
<dbReference type="InterPro" id="IPR036291">
    <property type="entry name" value="NAD(P)-bd_dom_sf"/>
</dbReference>
<dbReference type="SUPFAM" id="SSF51735">
    <property type="entry name" value="NAD(P)-binding Rossmann-fold domains"/>
    <property type="match status" value="1"/>
</dbReference>
<dbReference type="KEGG" id="kco:BWI95_19750"/>
<dbReference type="SMART" id="SM00822">
    <property type="entry name" value="PKS_KR"/>
    <property type="match status" value="1"/>
</dbReference>
<evidence type="ECO:0000256" key="1">
    <source>
        <dbReference type="ARBA" id="ARBA00006484"/>
    </source>
</evidence>
<organism evidence="4 5">
    <name type="scientific">Kosakonia cowanii JCM 10956 = DSM 18146</name>
    <dbReference type="NCBI Taxonomy" id="1300165"/>
    <lineage>
        <taxon>Bacteria</taxon>
        <taxon>Pseudomonadati</taxon>
        <taxon>Pseudomonadota</taxon>
        <taxon>Gammaproteobacteria</taxon>
        <taxon>Enterobacterales</taxon>
        <taxon>Enterobacteriaceae</taxon>
        <taxon>Kosakonia</taxon>
    </lineage>
</organism>
<protein>
    <submittedName>
        <fullName evidence="4">Oxidoreductase</fullName>
    </submittedName>
</protein>
<feature type="domain" description="Ketoreductase" evidence="3">
    <location>
        <begin position="7"/>
        <end position="181"/>
    </location>
</feature>
<dbReference type="PRINTS" id="PR00080">
    <property type="entry name" value="SDRFAMILY"/>
</dbReference>
<dbReference type="GO" id="GO:0016491">
    <property type="term" value="F:oxidoreductase activity"/>
    <property type="evidence" value="ECO:0007669"/>
    <property type="project" value="UniProtKB-KW"/>
</dbReference>
<accession>A0A807LM59</accession>
<sequence length="249" mass="25554">MSRLTGKTALITGGSTGIGLASAIRFAAEGARVYIAGRRQAEIDKAIAKIGHGATGIRCDVSSLADLDHLYAQIKSEAGQLDILFANAGLGTFAPLGEISEADFDHMFGVNVKGTLFTVQKALPLMRAGGSIILTGSTTGSMGTPAFSIYSATKAAIRNFARSWALDMKGTGIRINVLSPGGTETPGLHDLFGASGQSEALLAGLAAQTPLGRIGRPEETAAVALFLASDESSFMTGSEVFVDGGMAQV</sequence>
<dbReference type="InterPro" id="IPR051122">
    <property type="entry name" value="SDR_DHRS6-like"/>
</dbReference>
<evidence type="ECO:0000259" key="3">
    <source>
        <dbReference type="SMART" id="SM00822"/>
    </source>
</evidence>
<dbReference type="InterPro" id="IPR020904">
    <property type="entry name" value="Sc_DH/Rdtase_CS"/>
</dbReference>
<keyword evidence="5" id="KW-1185">Reference proteome</keyword>
<comment type="similarity">
    <text evidence="1">Belongs to the short-chain dehydrogenases/reductases (SDR) family.</text>
</comment>
<dbReference type="RefSeq" id="WP_054803185.1">
    <property type="nucleotide sequence ID" value="NZ_CP019445.1"/>
</dbReference>
<evidence type="ECO:0000256" key="2">
    <source>
        <dbReference type="ARBA" id="ARBA00023002"/>
    </source>
</evidence>